<organism evidence="1 2">
    <name type="scientific">Verruconis gallopava</name>
    <dbReference type="NCBI Taxonomy" id="253628"/>
    <lineage>
        <taxon>Eukaryota</taxon>
        <taxon>Fungi</taxon>
        <taxon>Dikarya</taxon>
        <taxon>Ascomycota</taxon>
        <taxon>Pezizomycotina</taxon>
        <taxon>Dothideomycetes</taxon>
        <taxon>Pleosporomycetidae</taxon>
        <taxon>Venturiales</taxon>
        <taxon>Sympoventuriaceae</taxon>
        <taxon>Verruconis</taxon>
    </lineage>
</organism>
<dbReference type="Proteomes" id="UP000053259">
    <property type="component" value="Unassembled WGS sequence"/>
</dbReference>
<evidence type="ECO:0000313" key="1">
    <source>
        <dbReference type="EMBL" id="KIW07954.1"/>
    </source>
</evidence>
<dbReference type="VEuPathDB" id="FungiDB:PV09_01855"/>
<dbReference type="OrthoDB" id="62952at2759"/>
<protein>
    <submittedName>
        <fullName evidence="1">Uncharacterized protein</fullName>
    </submittedName>
</protein>
<dbReference type="EMBL" id="KN847532">
    <property type="protein sequence ID" value="KIW07954.1"/>
    <property type="molecule type" value="Genomic_DNA"/>
</dbReference>
<dbReference type="InParanoid" id="A0A0D2B9P8"/>
<proteinExistence type="predicted"/>
<reference evidence="1 2" key="1">
    <citation type="submission" date="2015-01" db="EMBL/GenBank/DDBJ databases">
        <title>The Genome Sequence of Ochroconis gallopava CBS43764.</title>
        <authorList>
            <consortium name="The Broad Institute Genomics Platform"/>
            <person name="Cuomo C."/>
            <person name="de Hoog S."/>
            <person name="Gorbushina A."/>
            <person name="Stielow B."/>
            <person name="Teixiera M."/>
            <person name="Abouelleil A."/>
            <person name="Chapman S.B."/>
            <person name="Priest M."/>
            <person name="Young S.K."/>
            <person name="Wortman J."/>
            <person name="Nusbaum C."/>
            <person name="Birren B."/>
        </authorList>
    </citation>
    <scope>NUCLEOTIDE SEQUENCE [LARGE SCALE GENOMIC DNA]</scope>
    <source>
        <strain evidence="1 2">CBS 43764</strain>
    </source>
</reference>
<dbReference type="AlphaFoldDB" id="A0A0D2B9P8"/>
<dbReference type="PANTHER" id="PTHR42085:SF1">
    <property type="entry name" value="F-BOX DOMAIN-CONTAINING PROTEIN"/>
    <property type="match status" value="1"/>
</dbReference>
<dbReference type="PANTHER" id="PTHR42085">
    <property type="entry name" value="F-BOX DOMAIN-CONTAINING PROTEIN"/>
    <property type="match status" value="1"/>
</dbReference>
<dbReference type="RefSeq" id="XP_016217823.1">
    <property type="nucleotide sequence ID" value="XM_016354811.1"/>
</dbReference>
<accession>A0A0D2B9P8</accession>
<sequence length="323" mass="37093">MPFIHDAMDEKINPQNASLFFSRLPGELRNQIYELAMTADKPIVDPTIPPTYTAFAKAMGYRTDHHRVPDLSTQLLRTCKRMHMEISVGPLYANNTFRFTTSFSADKFLSALPHEYRGMIQDVEVDLREVNDAHPAVEREWIQYLSWKPQVDSFRATKVGSLRSGAPNVRTLRINIECWRVQEMMRSVALLKELLQGPHKLQRIVMTGVDGSELLFGSRERYLEKWGPVAFVGVMRFARLAGMTEWMANAVEGEKEDKVVMWEKKGPCVNLEIMTGSEYRLQTGKRASWLEKGATYNPLKGVCLLDAYEQRWHSGEWPRDGGY</sequence>
<gene>
    <name evidence="1" type="ORF">PV09_01855</name>
</gene>
<dbReference type="InterPro" id="IPR038883">
    <property type="entry name" value="AN11006-like"/>
</dbReference>
<keyword evidence="2" id="KW-1185">Reference proteome</keyword>
<name>A0A0D2B9P8_9PEZI</name>
<dbReference type="HOGENOM" id="CLU_080201_0_0_1"/>
<dbReference type="GeneID" id="27309828"/>
<evidence type="ECO:0000313" key="2">
    <source>
        <dbReference type="Proteomes" id="UP000053259"/>
    </source>
</evidence>